<dbReference type="PANTHER" id="PTHR30055">
    <property type="entry name" value="HTH-TYPE TRANSCRIPTIONAL REGULATOR RUTR"/>
    <property type="match status" value="1"/>
</dbReference>
<proteinExistence type="predicted"/>
<dbReference type="InterPro" id="IPR025996">
    <property type="entry name" value="MT1864/Rv1816-like_C"/>
</dbReference>
<gene>
    <name evidence="6" type="ORF">GCM10010411_33470</name>
</gene>
<organism evidence="6 7">
    <name type="scientific">Actinomadura fulvescens</name>
    <dbReference type="NCBI Taxonomy" id="46160"/>
    <lineage>
        <taxon>Bacteria</taxon>
        <taxon>Bacillati</taxon>
        <taxon>Actinomycetota</taxon>
        <taxon>Actinomycetes</taxon>
        <taxon>Streptosporangiales</taxon>
        <taxon>Thermomonosporaceae</taxon>
        <taxon>Actinomadura</taxon>
    </lineage>
</organism>
<dbReference type="InterPro" id="IPR050109">
    <property type="entry name" value="HTH-type_TetR-like_transc_reg"/>
</dbReference>
<evidence type="ECO:0000256" key="3">
    <source>
        <dbReference type="ARBA" id="ARBA00023163"/>
    </source>
</evidence>
<dbReference type="Pfam" id="PF13305">
    <property type="entry name" value="TetR_C_33"/>
    <property type="match status" value="1"/>
</dbReference>
<dbReference type="RefSeq" id="WP_344541859.1">
    <property type="nucleotide sequence ID" value="NZ_BAAATD010000004.1"/>
</dbReference>
<dbReference type="InterPro" id="IPR036271">
    <property type="entry name" value="Tet_transcr_reg_TetR-rel_C_sf"/>
</dbReference>
<keyword evidence="1" id="KW-0805">Transcription regulation</keyword>
<reference evidence="6 7" key="1">
    <citation type="journal article" date="2019" name="Int. J. Syst. Evol. Microbiol.">
        <title>The Global Catalogue of Microorganisms (GCM) 10K type strain sequencing project: providing services to taxonomists for standard genome sequencing and annotation.</title>
        <authorList>
            <consortium name="The Broad Institute Genomics Platform"/>
            <consortium name="The Broad Institute Genome Sequencing Center for Infectious Disease"/>
            <person name="Wu L."/>
            <person name="Ma J."/>
        </authorList>
    </citation>
    <scope>NUCLEOTIDE SEQUENCE [LARGE SCALE GENOMIC DNA]</scope>
    <source>
        <strain evidence="6 7">JCM 6833</strain>
    </source>
</reference>
<evidence type="ECO:0000256" key="4">
    <source>
        <dbReference type="PROSITE-ProRule" id="PRU00335"/>
    </source>
</evidence>
<feature type="DNA-binding region" description="H-T-H motif" evidence="4">
    <location>
        <begin position="26"/>
        <end position="45"/>
    </location>
</feature>
<dbReference type="SUPFAM" id="SSF48498">
    <property type="entry name" value="Tetracyclin repressor-like, C-terminal domain"/>
    <property type="match status" value="1"/>
</dbReference>
<dbReference type="SUPFAM" id="SSF46689">
    <property type="entry name" value="Homeodomain-like"/>
    <property type="match status" value="1"/>
</dbReference>
<dbReference type="PANTHER" id="PTHR30055:SF243">
    <property type="entry name" value="HTH-TYPE TRANSCRIPTIONAL REGULATOR RV1816"/>
    <property type="match status" value="1"/>
</dbReference>
<feature type="domain" description="HTH tetR-type" evidence="5">
    <location>
        <begin position="3"/>
        <end position="63"/>
    </location>
</feature>
<evidence type="ECO:0000313" key="6">
    <source>
        <dbReference type="EMBL" id="GAA2597260.1"/>
    </source>
</evidence>
<evidence type="ECO:0000259" key="5">
    <source>
        <dbReference type="PROSITE" id="PS50977"/>
    </source>
</evidence>
<keyword evidence="3" id="KW-0804">Transcription</keyword>
<comment type="caution">
    <text evidence="6">The sequence shown here is derived from an EMBL/GenBank/DDBJ whole genome shotgun (WGS) entry which is preliminary data.</text>
</comment>
<evidence type="ECO:0000313" key="7">
    <source>
        <dbReference type="Proteomes" id="UP001501509"/>
    </source>
</evidence>
<sequence>MRAATRREISRAARRVLDRAGPASVTMRAVADELGMTPPALYRYFAGRDDLLRRLADEIDDSLADDLRAALGARPVDDPGDRLRSAGNGLRTWALSHEHEYELVRSAMIERGFSAGVAKVFLGLFEELWQQRPGSGGRLTVRSAETSMVFLSCSIRLYGFLDLEVRGRVPMGVGDTTVAFQYLLAEFIAAVGPVR</sequence>
<dbReference type="Pfam" id="PF00440">
    <property type="entry name" value="TetR_N"/>
    <property type="match status" value="1"/>
</dbReference>
<dbReference type="PROSITE" id="PS50977">
    <property type="entry name" value="HTH_TETR_2"/>
    <property type="match status" value="1"/>
</dbReference>
<dbReference type="InterPro" id="IPR009057">
    <property type="entry name" value="Homeodomain-like_sf"/>
</dbReference>
<name>A0ABN3PRH5_9ACTN</name>
<keyword evidence="7" id="KW-1185">Reference proteome</keyword>
<dbReference type="InterPro" id="IPR001647">
    <property type="entry name" value="HTH_TetR"/>
</dbReference>
<dbReference type="Gene3D" id="1.10.357.10">
    <property type="entry name" value="Tetracycline Repressor, domain 2"/>
    <property type="match status" value="1"/>
</dbReference>
<evidence type="ECO:0000256" key="2">
    <source>
        <dbReference type="ARBA" id="ARBA00023125"/>
    </source>
</evidence>
<dbReference type="Proteomes" id="UP001501509">
    <property type="component" value="Unassembled WGS sequence"/>
</dbReference>
<protein>
    <submittedName>
        <fullName evidence="6">TetR/AcrR family transcriptional regulator</fullName>
    </submittedName>
</protein>
<evidence type="ECO:0000256" key="1">
    <source>
        <dbReference type="ARBA" id="ARBA00023015"/>
    </source>
</evidence>
<keyword evidence="2 4" id="KW-0238">DNA-binding</keyword>
<dbReference type="EMBL" id="BAAATD010000004">
    <property type="protein sequence ID" value="GAA2597260.1"/>
    <property type="molecule type" value="Genomic_DNA"/>
</dbReference>
<accession>A0ABN3PRH5</accession>